<organism evidence="6 7">
    <name type="scientific">Spiroplasma clarkii</name>
    <dbReference type="NCBI Taxonomy" id="2139"/>
    <lineage>
        <taxon>Bacteria</taxon>
        <taxon>Bacillati</taxon>
        <taxon>Mycoplasmatota</taxon>
        <taxon>Mollicutes</taxon>
        <taxon>Entomoplasmatales</taxon>
        <taxon>Spiroplasmataceae</taxon>
        <taxon>Spiroplasma</taxon>
    </lineage>
</organism>
<dbReference type="Proteomes" id="UP000231179">
    <property type="component" value="Chromosome"/>
</dbReference>
<dbReference type="InterPro" id="IPR015856">
    <property type="entry name" value="ABC_transpr_CbiO/EcfA_su"/>
</dbReference>
<dbReference type="InterPro" id="IPR051782">
    <property type="entry name" value="ABC_Transporter_VariousFunc"/>
</dbReference>
<evidence type="ECO:0000256" key="2">
    <source>
        <dbReference type="ARBA" id="ARBA00022741"/>
    </source>
</evidence>
<dbReference type="Gene3D" id="3.40.50.300">
    <property type="entry name" value="P-loop containing nucleotide triphosphate hydrolases"/>
    <property type="match status" value="1"/>
</dbReference>
<dbReference type="GO" id="GO:0016020">
    <property type="term" value="C:membrane"/>
    <property type="evidence" value="ECO:0007669"/>
    <property type="project" value="InterPro"/>
</dbReference>
<dbReference type="CDD" id="cd03225">
    <property type="entry name" value="ABC_cobalt_CbiO_domain1"/>
    <property type="match status" value="1"/>
</dbReference>
<dbReference type="GO" id="GO:0016887">
    <property type="term" value="F:ATP hydrolysis activity"/>
    <property type="evidence" value="ECO:0007669"/>
    <property type="project" value="InterPro"/>
</dbReference>
<dbReference type="PANTHER" id="PTHR42939">
    <property type="entry name" value="ABC TRANSPORTER ATP-BINDING PROTEIN ALBC-RELATED"/>
    <property type="match status" value="1"/>
</dbReference>
<dbReference type="GO" id="GO:0022857">
    <property type="term" value="F:transmembrane transporter activity"/>
    <property type="evidence" value="ECO:0007669"/>
    <property type="project" value="UniProtKB-ARBA"/>
</dbReference>
<dbReference type="InterPro" id="IPR003439">
    <property type="entry name" value="ABC_transporter-like_ATP-bd"/>
</dbReference>
<sequence length="376" mass="44006">MIINDKNPDGPKEDKYAPYKNINKQVKKPEKPKKPEKINKKAKVVKTTKTKVAKPGRIKVDKNFKVKPNTVIVFKDFQKRFKSSAIGPISFEINKGNFVGLLGSSGSGKTVVLNTITGAIKRFDGNVWVEGLNRHKWNSFHANAKIGVYQQMDFSLETLSCENYLKNYCTYSGIKKEFQNEAIKFWLQFFELWEHKDKNVRDFSWGMKNRVNLILCFLKNPEIMILDEPGANLDSIWRARINKLFKYFKANEKTLIISSHNIDEIIDLIDYYIVLHNGKKIFEGHKNELNLYNKYKLFLQEDFNVEDFRKFLQEKNMKTFKYDPKEKSIVFSTNDLVEINWVFLYFIKNGVPILNLIKLSVNMESIHKALEGKFEL</sequence>
<keyword evidence="3 6" id="KW-0067">ATP-binding</keyword>
<evidence type="ECO:0000256" key="4">
    <source>
        <dbReference type="SAM" id="MobiDB-lite"/>
    </source>
</evidence>
<dbReference type="InterPro" id="IPR003593">
    <property type="entry name" value="AAA+_ATPase"/>
</dbReference>
<dbReference type="AlphaFoldDB" id="A0A2K8KGU9"/>
<feature type="domain" description="ABC transporter" evidence="5">
    <location>
        <begin position="66"/>
        <end position="302"/>
    </location>
</feature>
<dbReference type="SMART" id="SM00382">
    <property type="entry name" value="AAA"/>
    <property type="match status" value="1"/>
</dbReference>
<dbReference type="InterPro" id="IPR027417">
    <property type="entry name" value="P-loop_NTPase"/>
</dbReference>
<feature type="compositionally biased region" description="Basic and acidic residues" evidence="4">
    <location>
        <begin position="27"/>
        <end position="39"/>
    </location>
</feature>
<dbReference type="PANTHER" id="PTHR42939:SF1">
    <property type="entry name" value="ABC TRANSPORTER ATP-BINDING PROTEIN ALBC-RELATED"/>
    <property type="match status" value="1"/>
</dbReference>
<feature type="compositionally biased region" description="Basic and acidic residues" evidence="4">
    <location>
        <begin position="1"/>
        <end position="17"/>
    </location>
</feature>
<gene>
    <name evidence="6" type="ORF">SCLAR_v1c05880</name>
</gene>
<feature type="region of interest" description="Disordered" evidence="4">
    <location>
        <begin position="1"/>
        <end position="42"/>
    </location>
</feature>
<keyword evidence="7" id="KW-1185">Reference proteome</keyword>
<dbReference type="RefSeq" id="WP_100254459.1">
    <property type="nucleotide sequence ID" value="NZ_CP024870.1"/>
</dbReference>
<keyword evidence="2" id="KW-0547">Nucleotide-binding</keyword>
<evidence type="ECO:0000256" key="3">
    <source>
        <dbReference type="ARBA" id="ARBA00022840"/>
    </source>
</evidence>
<evidence type="ECO:0000313" key="6">
    <source>
        <dbReference type="EMBL" id="ATX70907.1"/>
    </source>
</evidence>
<evidence type="ECO:0000259" key="5">
    <source>
        <dbReference type="PROSITE" id="PS50893"/>
    </source>
</evidence>
<reference evidence="6 7" key="1">
    <citation type="submission" date="2017-11" db="EMBL/GenBank/DDBJ databases">
        <title>Complete genome sequence of Spiroplasma clarkii CN-5 (DSM 19994).</title>
        <authorList>
            <person name="Tsai Y.-M."/>
            <person name="Chang A."/>
            <person name="Lo W.-S."/>
            <person name="Kuo C.-H."/>
        </authorList>
    </citation>
    <scope>NUCLEOTIDE SEQUENCE [LARGE SCALE GENOMIC DNA]</scope>
    <source>
        <strain evidence="6 7">CN-5</strain>
    </source>
</reference>
<dbReference type="EMBL" id="CP024870">
    <property type="protein sequence ID" value="ATX70907.1"/>
    <property type="molecule type" value="Genomic_DNA"/>
</dbReference>
<proteinExistence type="predicted"/>
<dbReference type="Pfam" id="PF00005">
    <property type="entry name" value="ABC_tran"/>
    <property type="match status" value="1"/>
</dbReference>
<dbReference type="GO" id="GO:0005524">
    <property type="term" value="F:ATP binding"/>
    <property type="evidence" value="ECO:0007669"/>
    <property type="project" value="UniProtKB-KW"/>
</dbReference>
<evidence type="ECO:0000256" key="1">
    <source>
        <dbReference type="ARBA" id="ARBA00022448"/>
    </source>
</evidence>
<evidence type="ECO:0000313" key="7">
    <source>
        <dbReference type="Proteomes" id="UP000231179"/>
    </source>
</evidence>
<dbReference type="PROSITE" id="PS50893">
    <property type="entry name" value="ABC_TRANSPORTER_2"/>
    <property type="match status" value="1"/>
</dbReference>
<keyword evidence="1" id="KW-0813">Transport</keyword>
<name>A0A2K8KGU9_9MOLU</name>
<protein>
    <submittedName>
        <fullName evidence="6">ABC transporter ATP-binding protein</fullName>
    </submittedName>
</protein>
<dbReference type="SUPFAM" id="SSF52540">
    <property type="entry name" value="P-loop containing nucleoside triphosphate hydrolases"/>
    <property type="match status" value="1"/>
</dbReference>
<accession>A0A2K8KGU9</accession>